<accession>A0A1M5I6B3</accession>
<dbReference type="Gene3D" id="3.40.50.720">
    <property type="entry name" value="NAD(P)-binding Rossmann-like Domain"/>
    <property type="match status" value="1"/>
</dbReference>
<dbReference type="InterPro" id="IPR036291">
    <property type="entry name" value="NAD(P)-bd_dom_sf"/>
</dbReference>
<reference evidence="3" key="1">
    <citation type="submission" date="2016-11" db="EMBL/GenBank/DDBJ databases">
        <authorList>
            <person name="Varghese N."/>
            <person name="Submissions S."/>
        </authorList>
    </citation>
    <scope>NUCLEOTIDE SEQUENCE [LARGE SCALE GENOMIC DNA]</scope>
    <source>
        <strain evidence="3">DSM 27619</strain>
    </source>
</reference>
<keyword evidence="3" id="KW-1185">Reference proteome</keyword>
<dbReference type="AlphaFoldDB" id="A0A1M5I6B3"/>
<dbReference type="EMBL" id="FQUT01000012">
    <property type="protein sequence ID" value="SHG23579.1"/>
    <property type="molecule type" value="Genomic_DNA"/>
</dbReference>
<dbReference type="GO" id="GO:0044877">
    <property type="term" value="F:protein-containing complex binding"/>
    <property type="evidence" value="ECO:0007669"/>
    <property type="project" value="TreeGrafter"/>
</dbReference>
<gene>
    <name evidence="2" type="ORF">SAMN05443633_1124</name>
</gene>
<sequence>MSKILITGGTGNLGKSLVRVLEENNVQYTIASRQNRAGKQNVVVIDLLENKGIKEAVSGKEIIFHLATDLKRDTEATQNLLGAIDPNSKVHLIYISVVGTDKVPFAYYRQKLGSEEAVKRSGIPYTILRATQFHEFIDQILSTFLKYPIGLLPKRILLQPIETAIVAEKLYRLSLDGASNKTYEIGGAEVHTLEELAKQWMIQKNKKRFVLNLPIWGTLGKTFRNGSLTTQNSKKESSSWREWLKENNRQD</sequence>
<dbReference type="OrthoDB" id="9780595at2"/>
<dbReference type="Proteomes" id="UP000184518">
    <property type="component" value="Unassembled WGS sequence"/>
</dbReference>
<dbReference type="SUPFAM" id="SSF51735">
    <property type="entry name" value="NAD(P)-binding Rossmann-fold domains"/>
    <property type="match status" value="1"/>
</dbReference>
<organism evidence="2 3">
    <name type="scientific">Chryseobacterium arachidis</name>
    <dbReference type="NCBI Taxonomy" id="1416778"/>
    <lineage>
        <taxon>Bacteria</taxon>
        <taxon>Pseudomonadati</taxon>
        <taxon>Bacteroidota</taxon>
        <taxon>Flavobacteriia</taxon>
        <taxon>Flavobacteriales</taxon>
        <taxon>Weeksellaceae</taxon>
        <taxon>Chryseobacterium group</taxon>
        <taxon>Chryseobacterium</taxon>
    </lineage>
</organism>
<dbReference type="PANTHER" id="PTHR12126">
    <property type="entry name" value="NADH-UBIQUINONE OXIDOREDUCTASE 39 KDA SUBUNIT-RELATED"/>
    <property type="match status" value="1"/>
</dbReference>
<dbReference type="STRING" id="1416778.SAMN05443633_1124"/>
<protein>
    <submittedName>
        <fullName evidence="2">Uncharacterized conserved protein YbjT, contains NAD(P)-binding and DUF2867 domains</fullName>
    </submittedName>
</protein>
<dbReference type="InterPro" id="IPR051207">
    <property type="entry name" value="ComplexI_NDUFA9_subunit"/>
</dbReference>
<dbReference type="RefSeq" id="WP_072961330.1">
    <property type="nucleotide sequence ID" value="NZ_FQUT01000012.1"/>
</dbReference>
<name>A0A1M5I6B3_9FLAO</name>
<evidence type="ECO:0000313" key="2">
    <source>
        <dbReference type="EMBL" id="SHG23579.1"/>
    </source>
</evidence>
<feature type="domain" description="NAD(P)-binding" evidence="1">
    <location>
        <begin position="8"/>
        <end position="133"/>
    </location>
</feature>
<evidence type="ECO:0000313" key="3">
    <source>
        <dbReference type="Proteomes" id="UP000184518"/>
    </source>
</evidence>
<dbReference type="PANTHER" id="PTHR12126:SF11">
    <property type="entry name" value="NADH DEHYDROGENASE [UBIQUINONE] 1 ALPHA SUBCOMPLEX SUBUNIT 9, MITOCHONDRIAL"/>
    <property type="match status" value="1"/>
</dbReference>
<proteinExistence type="predicted"/>
<dbReference type="Pfam" id="PF13460">
    <property type="entry name" value="NAD_binding_10"/>
    <property type="match status" value="1"/>
</dbReference>
<evidence type="ECO:0000259" key="1">
    <source>
        <dbReference type="Pfam" id="PF13460"/>
    </source>
</evidence>
<dbReference type="InterPro" id="IPR016040">
    <property type="entry name" value="NAD(P)-bd_dom"/>
</dbReference>